<dbReference type="Proteomes" id="UP000054776">
    <property type="component" value="Unassembled WGS sequence"/>
</dbReference>
<protein>
    <submittedName>
        <fullName evidence="1">Uncharacterized protein</fullName>
    </submittedName>
</protein>
<keyword evidence="2" id="KW-1185">Reference proteome</keyword>
<dbReference type="AlphaFoldDB" id="A0A0V0ZS08"/>
<proteinExistence type="predicted"/>
<dbReference type="EMBL" id="JYDH01002250">
    <property type="protein sequence ID" value="KRY15526.1"/>
    <property type="molecule type" value="Genomic_DNA"/>
</dbReference>
<evidence type="ECO:0000313" key="1">
    <source>
        <dbReference type="EMBL" id="KRY15526.1"/>
    </source>
</evidence>
<accession>A0A0V0ZS08</accession>
<evidence type="ECO:0000313" key="2">
    <source>
        <dbReference type="Proteomes" id="UP000054776"/>
    </source>
</evidence>
<sequence length="49" mass="5705">MDGKMLFISLRPCAHLPGNFERDLFDQSQPELLNLSTLHPRRLLYPIPI</sequence>
<organism evidence="1 2">
    <name type="scientific">Trichinella spiralis</name>
    <name type="common">Trichina worm</name>
    <dbReference type="NCBI Taxonomy" id="6334"/>
    <lineage>
        <taxon>Eukaryota</taxon>
        <taxon>Metazoa</taxon>
        <taxon>Ecdysozoa</taxon>
        <taxon>Nematoda</taxon>
        <taxon>Enoplea</taxon>
        <taxon>Dorylaimia</taxon>
        <taxon>Trichinellida</taxon>
        <taxon>Trichinellidae</taxon>
        <taxon>Trichinella</taxon>
    </lineage>
</organism>
<reference evidence="1 2" key="1">
    <citation type="submission" date="2015-01" db="EMBL/GenBank/DDBJ databases">
        <title>Evolution of Trichinella species and genotypes.</title>
        <authorList>
            <person name="Korhonen P.K."/>
            <person name="Edoardo P."/>
            <person name="Giuseppe L.R."/>
            <person name="Gasser R.B."/>
        </authorList>
    </citation>
    <scope>NUCLEOTIDE SEQUENCE [LARGE SCALE GENOMIC DNA]</scope>
    <source>
        <strain evidence="1">ISS3</strain>
    </source>
</reference>
<dbReference type="InParanoid" id="A0A0V0ZS08"/>
<comment type="caution">
    <text evidence="1">The sequence shown here is derived from an EMBL/GenBank/DDBJ whole genome shotgun (WGS) entry which is preliminary data.</text>
</comment>
<gene>
    <name evidence="1" type="ORF">T01_11194</name>
</gene>
<name>A0A0V0ZS08_TRISP</name>